<dbReference type="Proteomes" id="UP000789525">
    <property type="component" value="Unassembled WGS sequence"/>
</dbReference>
<organism evidence="1 2">
    <name type="scientific">Acaulospora colombiana</name>
    <dbReference type="NCBI Taxonomy" id="27376"/>
    <lineage>
        <taxon>Eukaryota</taxon>
        <taxon>Fungi</taxon>
        <taxon>Fungi incertae sedis</taxon>
        <taxon>Mucoromycota</taxon>
        <taxon>Glomeromycotina</taxon>
        <taxon>Glomeromycetes</taxon>
        <taxon>Diversisporales</taxon>
        <taxon>Acaulosporaceae</taxon>
        <taxon>Acaulospora</taxon>
    </lineage>
</organism>
<accession>A0ACA9KRW7</accession>
<sequence>MTDNKEIFNLLNLELEKEESQGDKVYRNPTKKAKKVQGLTGIYEIQEKEKQRSFGLIFKPFLEMKLSQRSYVVKRKKSSLPNENMAKKSLPQGNHTMEKSPSSDISMAKKSQLLGKVTSEKSSPSNISMAKRSQLFDKVTSEKSPLSI</sequence>
<dbReference type="EMBL" id="CAJVPT010002830">
    <property type="protein sequence ID" value="CAG8488023.1"/>
    <property type="molecule type" value="Genomic_DNA"/>
</dbReference>
<evidence type="ECO:0000313" key="2">
    <source>
        <dbReference type="Proteomes" id="UP000789525"/>
    </source>
</evidence>
<comment type="caution">
    <text evidence="1">The sequence shown here is derived from an EMBL/GenBank/DDBJ whole genome shotgun (WGS) entry which is preliminary data.</text>
</comment>
<proteinExistence type="predicted"/>
<keyword evidence="2" id="KW-1185">Reference proteome</keyword>
<name>A0ACA9KRW7_9GLOM</name>
<reference evidence="1" key="1">
    <citation type="submission" date="2021-06" db="EMBL/GenBank/DDBJ databases">
        <authorList>
            <person name="Kallberg Y."/>
            <person name="Tangrot J."/>
            <person name="Rosling A."/>
        </authorList>
    </citation>
    <scope>NUCLEOTIDE SEQUENCE</scope>
    <source>
        <strain evidence="1">CL356</strain>
    </source>
</reference>
<protein>
    <submittedName>
        <fullName evidence="1">6049_t:CDS:1</fullName>
    </submittedName>
</protein>
<gene>
    <name evidence="1" type="ORF">ACOLOM_LOCUS2261</name>
</gene>
<evidence type="ECO:0000313" key="1">
    <source>
        <dbReference type="EMBL" id="CAG8488023.1"/>
    </source>
</evidence>